<evidence type="ECO:0000256" key="6">
    <source>
        <dbReference type="ARBA" id="ARBA00023004"/>
    </source>
</evidence>
<evidence type="ECO:0000256" key="9">
    <source>
        <dbReference type="ARBA" id="ARBA00023136"/>
    </source>
</evidence>
<evidence type="ECO:0000313" key="16">
    <source>
        <dbReference type="Proteomes" id="UP000321039"/>
    </source>
</evidence>
<dbReference type="GO" id="GO:0006826">
    <property type="term" value="P:iron ion transport"/>
    <property type="evidence" value="ECO:0007669"/>
    <property type="project" value="UniProtKB-KW"/>
</dbReference>
<dbReference type="Gene3D" id="2.40.170.20">
    <property type="entry name" value="TonB-dependent receptor, beta-barrel domain"/>
    <property type="match status" value="1"/>
</dbReference>
<dbReference type="PANTHER" id="PTHR32552:SF81">
    <property type="entry name" value="TONB-DEPENDENT OUTER MEMBRANE RECEPTOR"/>
    <property type="match status" value="1"/>
</dbReference>
<evidence type="ECO:0000259" key="13">
    <source>
        <dbReference type="Pfam" id="PF00593"/>
    </source>
</evidence>
<keyword evidence="9 11" id="KW-0472">Membrane</keyword>
<dbReference type="InterPro" id="IPR012910">
    <property type="entry name" value="Plug_dom"/>
</dbReference>
<evidence type="ECO:0000256" key="7">
    <source>
        <dbReference type="ARBA" id="ARBA00023065"/>
    </source>
</evidence>
<dbReference type="Pfam" id="PF07715">
    <property type="entry name" value="Plug"/>
    <property type="match status" value="1"/>
</dbReference>
<keyword evidence="5 11" id="KW-0812">Transmembrane</keyword>
<comment type="caution">
    <text evidence="15">The sequence shown here is derived from an EMBL/GenBank/DDBJ whole genome shotgun (WGS) entry which is preliminary data.</text>
</comment>
<dbReference type="PANTHER" id="PTHR32552">
    <property type="entry name" value="FERRICHROME IRON RECEPTOR-RELATED"/>
    <property type="match status" value="1"/>
</dbReference>
<dbReference type="GO" id="GO:0009279">
    <property type="term" value="C:cell outer membrane"/>
    <property type="evidence" value="ECO:0007669"/>
    <property type="project" value="UniProtKB-SubCell"/>
</dbReference>
<dbReference type="RefSeq" id="WP_148068775.1">
    <property type="nucleotide sequence ID" value="NZ_VRZA01000004.1"/>
</dbReference>
<evidence type="ECO:0000256" key="5">
    <source>
        <dbReference type="ARBA" id="ARBA00022692"/>
    </source>
</evidence>
<evidence type="ECO:0000256" key="2">
    <source>
        <dbReference type="ARBA" id="ARBA00022448"/>
    </source>
</evidence>
<dbReference type="AlphaFoldDB" id="A0A5C8ZYT2"/>
<comment type="subcellular location">
    <subcellularLocation>
        <location evidence="1 11">Cell outer membrane</location>
        <topology evidence="1 11">Multi-pass membrane protein</topology>
    </subcellularLocation>
</comment>
<evidence type="ECO:0000256" key="1">
    <source>
        <dbReference type="ARBA" id="ARBA00004571"/>
    </source>
</evidence>
<comment type="similarity">
    <text evidence="11 12">Belongs to the TonB-dependent receptor family.</text>
</comment>
<keyword evidence="4" id="KW-0410">Iron transport</keyword>
<sequence>MPSFDSRLLTASSKHIKSIIGTAVLSCVVTPSNAQVQSTRGAAAAILEEVVITARKRKEGMQDAPLSVSAVSAEQIRAMKVRDLTSLAVSMPNVAMDEVGTTKGTANFSIRGLGVNSSIPSIDPTVGVFVDGVYMGLNNGIIFDTFDLESIEVLRGPQGILFGRNVTGGAVLVNTRKPGKEFEATVMAAVDGGGRGGYNGYLKASVGGPVTSALSAKLTAYQNSDEGYFENKQTNRNFGKLDQQMYRPVIVWSPAENLELVLRYEYTKTDGQGPASQSHTNGSGIPGTPIDFSRNSFDFSIDEEGHQETETNFLNAEMNWGVGEQGTITNIFGWRDYKEDAVSDVDAQPVSLFHLAIGTRAEQYSNELRYNDRFLNRGNYTAGIYYFRNDIEYAEGRNLLGALTPDGSPAQTQSGGGLYEVETLGAFTSVDYDLSDTWVLTGGLRYSTEEKSAKIASLNKNVNTPCDVIEGSCLYDFEDKETWSSLSPKIGLTYLVSDDARIYAHWTRGYRSGGYNLRNTARDTVNFGPGPFDQEQVDNYEIGLKTEFEWGRLNGAIFHNNILDMQREVNLSDPASGVVQVIKNTADATITGFELDGIFSLTQSLVVQASIGWLDAEYDEVYFDLNGDGVVNGADRRLNLPRAAEWTYSIGVTHDLDLGDWGYMTSRMNFAYRDDSVVTDNNLGVINAQDILDVGLDFTSNDAHWVFSLYAKNLLDEVKHGGDTQLPEMLGPAALGGTFAPLAKGRIFGAEVTYSF</sequence>
<keyword evidence="16" id="KW-1185">Reference proteome</keyword>
<keyword evidence="7" id="KW-0406">Ion transport</keyword>
<evidence type="ECO:0000256" key="12">
    <source>
        <dbReference type="RuleBase" id="RU003357"/>
    </source>
</evidence>
<dbReference type="Pfam" id="PF00593">
    <property type="entry name" value="TonB_dep_Rec_b-barrel"/>
    <property type="match status" value="1"/>
</dbReference>
<evidence type="ECO:0000259" key="14">
    <source>
        <dbReference type="Pfam" id="PF07715"/>
    </source>
</evidence>
<dbReference type="InterPro" id="IPR039426">
    <property type="entry name" value="TonB-dep_rcpt-like"/>
</dbReference>
<evidence type="ECO:0000256" key="3">
    <source>
        <dbReference type="ARBA" id="ARBA00022452"/>
    </source>
</evidence>
<name>A0A5C8ZYT2_9GAMM</name>
<keyword evidence="10 11" id="KW-0998">Cell outer membrane</keyword>
<accession>A0A5C8ZYT2</accession>
<evidence type="ECO:0000256" key="4">
    <source>
        <dbReference type="ARBA" id="ARBA00022496"/>
    </source>
</evidence>
<protein>
    <submittedName>
        <fullName evidence="15">TonB-dependent receptor</fullName>
    </submittedName>
</protein>
<feature type="domain" description="TonB-dependent receptor plug" evidence="14">
    <location>
        <begin position="62"/>
        <end position="170"/>
    </location>
</feature>
<keyword evidence="8 12" id="KW-0798">TonB box</keyword>
<dbReference type="PROSITE" id="PS52016">
    <property type="entry name" value="TONB_DEPENDENT_REC_3"/>
    <property type="match status" value="1"/>
</dbReference>
<reference evidence="15 16" key="1">
    <citation type="submission" date="2019-08" db="EMBL/GenBank/DDBJ databases">
        <title>Parahaliea maris sp. nov., isolated from the surface seawater.</title>
        <authorList>
            <person name="Liu Y."/>
        </authorList>
    </citation>
    <scope>NUCLEOTIDE SEQUENCE [LARGE SCALE GENOMIC DNA]</scope>
    <source>
        <strain evidence="15 16">HSLHS9</strain>
    </source>
</reference>
<keyword evidence="3 11" id="KW-1134">Transmembrane beta strand</keyword>
<dbReference type="Proteomes" id="UP000321039">
    <property type="component" value="Unassembled WGS sequence"/>
</dbReference>
<feature type="domain" description="TonB-dependent receptor-like beta-barrel" evidence="13">
    <location>
        <begin position="258"/>
        <end position="714"/>
    </location>
</feature>
<proteinExistence type="inferred from homology"/>
<keyword evidence="6" id="KW-0408">Iron</keyword>
<dbReference type="SUPFAM" id="SSF56935">
    <property type="entry name" value="Porins"/>
    <property type="match status" value="1"/>
</dbReference>
<keyword evidence="2 11" id="KW-0813">Transport</keyword>
<evidence type="ECO:0000256" key="10">
    <source>
        <dbReference type="ARBA" id="ARBA00023237"/>
    </source>
</evidence>
<gene>
    <name evidence="15" type="ORF">FV139_12415</name>
</gene>
<organism evidence="15 16">
    <name type="scientific">Parahaliea maris</name>
    <dbReference type="NCBI Taxonomy" id="2716870"/>
    <lineage>
        <taxon>Bacteria</taxon>
        <taxon>Pseudomonadati</taxon>
        <taxon>Pseudomonadota</taxon>
        <taxon>Gammaproteobacteria</taxon>
        <taxon>Cellvibrionales</taxon>
        <taxon>Halieaceae</taxon>
        <taxon>Parahaliea</taxon>
    </lineage>
</organism>
<dbReference type="InterPro" id="IPR036942">
    <property type="entry name" value="Beta-barrel_TonB_sf"/>
</dbReference>
<keyword evidence="15" id="KW-0675">Receptor</keyword>
<dbReference type="InterPro" id="IPR000531">
    <property type="entry name" value="Beta-barrel_TonB"/>
</dbReference>
<evidence type="ECO:0000256" key="8">
    <source>
        <dbReference type="ARBA" id="ARBA00023077"/>
    </source>
</evidence>
<evidence type="ECO:0000313" key="15">
    <source>
        <dbReference type="EMBL" id="TXS92772.1"/>
    </source>
</evidence>
<evidence type="ECO:0000256" key="11">
    <source>
        <dbReference type="PROSITE-ProRule" id="PRU01360"/>
    </source>
</evidence>
<dbReference type="EMBL" id="VRZA01000004">
    <property type="protein sequence ID" value="TXS92772.1"/>
    <property type="molecule type" value="Genomic_DNA"/>
</dbReference>